<dbReference type="AlphaFoldDB" id="A0A2W5MWI1"/>
<accession>A0A2W5MWI1</accession>
<dbReference type="GO" id="GO:0005576">
    <property type="term" value="C:extracellular region"/>
    <property type="evidence" value="ECO:0007669"/>
    <property type="project" value="UniProtKB-SubCell"/>
</dbReference>
<comment type="caution">
    <text evidence="6">The sequence shown here is derived from an EMBL/GenBank/DDBJ whole genome shotgun (WGS) entry which is preliminary data.</text>
</comment>
<evidence type="ECO:0000313" key="7">
    <source>
        <dbReference type="Proteomes" id="UP000248597"/>
    </source>
</evidence>
<organism evidence="6 7">
    <name type="scientific">Sphingopyxis macrogoltabida</name>
    <name type="common">Sphingomonas macrogoltabidus</name>
    <dbReference type="NCBI Taxonomy" id="33050"/>
    <lineage>
        <taxon>Bacteria</taxon>
        <taxon>Pseudomonadati</taxon>
        <taxon>Pseudomonadota</taxon>
        <taxon>Alphaproteobacteria</taxon>
        <taxon>Sphingomonadales</taxon>
        <taxon>Sphingomonadaceae</taxon>
        <taxon>Sphingopyxis</taxon>
    </lineage>
</organism>
<keyword evidence="6" id="KW-0969">Cilium</keyword>
<evidence type="ECO:0000259" key="4">
    <source>
        <dbReference type="Pfam" id="PF00669"/>
    </source>
</evidence>
<dbReference type="PRINTS" id="PR00207">
    <property type="entry name" value="FLAGELLIN"/>
</dbReference>
<name>A0A2W5MWI1_SPHMC</name>
<keyword evidence="6" id="KW-0282">Flagellum</keyword>
<sequence length="276" mass="28687">MTVINTNVSALRAQNSSRVAGRMQSQAMERLSSGKRINSAKDDAAGLAIATRMEASARGLNVAIRNANDGISLAQTAESAAGSISNILVRMRELAMQATTGTLGEDDRSAIQTEVDALISQIGDITGRTTFNKNNLLDGTGGADGDGVFKIQTGLNDAETVDITIADLTAETLGVDALDFSDPADASAALETLDTAIQTVATERANLGAQQNRLEVAIDNLTSSVTNLADSKSRIEDADFSAESTNLAAAQILSQASTAMLAQANQSQQGVLNLLR</sequence>
<feature type="domain" description="Flagellin C-terminal" evidence="5">
    <location>
        <begin position="191"/>
        <end position="275"/>
    </location>
</feature>
<dbReference type="PANTHER" id="PTHR42792">
    <property type="entry name" value="FLAGELLIN"/>
    <property type="match status" value="1"/>
</dbReference>
<comment type="subcellular location">
    <subcellularLocation>
        <location evidence="3">Secreted</location>
    </subcellularLocation>
    <subcellularLocation>
        <location evidence="3">Bacterial flagellum</location>
    </subcellularLocation>
</comment>
<comment type="function">
    <text evidence="3">Flagellin is the subunit protein which polymerizes to form the filaments of bacterial flagella.</text>
</comment>
<dbReference type="Pfam" id="PF00669">
    <property type="entry name" value="Flagellin_N"/>
    <property type="match status" value="1"/>
</dbReference>
<dbReference type="GO" id="GO:0005198">
    <property type="term" value="F:structural molecule activity"/>
    <property type="evidence" value="ECO:0007669"/>
    <property type="project" value="UniProtKB-UniRule"/>
</dbReference>
<dbReference type="InterPro" id="IPR046358">
    <property type="entry name" value="Flagellin_C"/>
</dbReference>
<comment type="similarity">
    <text evidence="1 3">Belongs to the bacterial flagellin family.</text>
</comment>
<dbReference type="Proteomes" id="UP000248597">
    <property type="component" value="Unassembled WGS sequence"/>
</dbReference>
<dbReference type="Pfam" id="PF00700">
    <property type="entry name" value="Flagellin_C"/>
    <property type="match status" value="1"/>
</dbReference>
<dbReference type="GO" id="GO:0009288">
    <property type="term" value="C:bacterial-type flagellum"/>
    <property type="evidence" value="ECO:0007669"/>
    <property type="project" value="UniProtKB-SubCell"/>
</dbReference>
<dbReference type="InterPro" id="IPR042187">
    <property type="entry name" value="Flagellin_C_sub2"/>
</dbReference>
<dbReference type="Gene3D" id="6.10.280.190">
    <property type="match status" value="1"/>
</dbReference>
<keyword evidence="6" id="KW-0966">Cell projection</keyword>
<dbReference type="InterPro" id="IPR001029">
    <property type="entry name" value="Flagellin_N"/>
</dbReference>
<dbReference type="EMBL" id="QFPJ01000003">
    <property type="protein sequence ID" value="PZQ24207.1"/>
    <property type="molecule type" value="Genomic_DNA"/>
</dbReference>
<evidence type="ECO:0000256" key="3">
    <source>
        <dbReference type="RuleBase" id="RU362073"/>
    </source>
</evidence>
<evidence type="ECO:0000256" key="1">
    <source>
        <dbReference type="ARBA" id="ARBA00005709"/>
    </source>
</evidence>
<reference evidence="6 7" key="1">
    <citation type="submission" date="2017-08" db="EMBL/GenBank/DDBJ databases">
        <title>Infants hospitalized years apart are colonized by the same room-sourced microbial strains.</title>
        <authorList>
            <person name="Brooks B."/>
            <person name="Olm M.R."/>
            <person name="Firek B.A."/>
            <person name="Baker R."/>
            <person name="Thomas B.C."/>
            <person name="Morowitz M.J."/>
            <person name="Banfield J.F."/>
        </authorList>
    </citation>
    <scope>NUCLEOTIDE SEQUENCE [LARGE SCALE GENOMIC DNA]</scope>
    <source>
        <strain evidence="6">S2_005_003_R2_47</strain>
    </source>
</reference>
<keyword evidence="2 3" id="KW-0975">Bacterial flagellum</keyword>
<proteinExistence type="inferred from homology"/>
<dbReference type="InterPro" id="IPR001492">
    <property type="entry name" value="Flagellin"/>
</dbReference>
<keyword evidence="3" id="KW-0964">Secreted</keyword>
<dbReference type="Gene3D" id="6.10.10.10">
    <property type="entry name" value="Flagellar export chaperone, C-terminal domain"/>
    <property type="match status" value="1"/>
</dbReference>
<feature type="domain" description="Flagellin N-terminal" evidence="4">
    <location>
        <begin position="4"/>
        <end position="140"/>
    </location>
</feature>
<protein>
    <recommendedName>
        <fullName evidence="3">Flagellin</fullName>
    </recommendedName>
</protein>
<gene>
    <name evidence="6" type="ORF">DI569_02125</name>
</gene>
<evidence type="ECO:0000256" key="2">
    <source>
        <dbReference type="ARBA" id="ARBA00023143"/>
    </source>
</evidence>
<evidence type="ECO:0000313" key="6">
    <source>
        <dbReference type="EMBL" id="PZQ24207.1"/>
    </source>
</evidence>
<evidence type="ECO:0000259" key="5">
    <source>
        <dbReference type="Pfam" id="PF00700"/>
    </source>
</evidence>
<dbReference type="Gene3D" id="1.20.1330.10">
    <property type="entry name" value="f41 fragment of flagellin, N-terminal domain"/>
    <property type="match status" value="2"/>
</dbReference>
<dbReference type="SUPFAM" id="SSF64518">
    <property type="entry name" value="Phase 1 flagellin"/>
    <property type="match status" value="1"/>
</dbReference>
<dbReference type="PANTHER" id="PTHR42792:SF2">
    <property type="entry name" value="FLAGELLIN"/>
    <property type="match status" value="1"/>
</dbReference>